<protein>
    <submittedName>
        <fullName evidence="1">Sugar ABC transporter substrate-binding protein</fullName>
    </submittedName>
</protein>
<evidence type="ECO:0000313" key="2">
    <source>
        <dbReference type="Proteomes" id="UP000188605"/>
    </source>
</evidence>
<proteinExistence type="predicted"/>
<reference evidence="1" key="1">
    <citation type="submission" date="2016-08" db="EMBL/GenBank/DDBJ databases">
        <authorList>
            <person name="Ngugi D.K."/>
            <person name="Miyake S."/>
            <person name="Stingl U."/>
        </authorList>
    </citation>
    <scope>NUCLEOTIDE SEQUENCE</scope>
    <source>
        <strain evidence="1">SCG-B11WGA-EpuloA1</strain>
    </source>
</reference>
<dbReference type="EMBL" id="LJDB01000014">
    <property type="protein sequence ID" value="ONI42357.1"/>
    <property type="molecule type" value="Genomic_DNA"/>
</dbReference>
<sequence length="450" mass="50515">MKKKFTLLALTLSMATLTACGGAEETPKVAIEVPQEVFGSTITYDPSAQINSGEDIELEFWVWGNPELFQSAIDTYCAMNPNVSINLVNNPWDSYWTKLPLSLNGDSGPALFNIHNSHHENLINYIAPIEIPLEDLQADFIGVDAHIIDGEVYYLDYGIMTGSMFYNKDMWETAGLTDDDIPNTWDELREVAKKLTIKEGDQIIQAGLNFNGDFAQNYLLGVNYQLGENLFLEDGRTPNIASESTKQIMQMLLDIYEIDGVGHKDFGEKCADSFGQEMSAMILQWGHFSNTLNNDFPDLNYGVFEIPSFDENPYAYNRYNGESTFGINKNASAEQQAVAQDFMKFFLASDETQVDFNLAMNTFPTKVSIANDEEILNNPVSKAISKNIDRYVWPGPMPATMETSLIQAGENILFNDMSIDDALNQAQENIIRDLQNSTFVSVENLYKYAQ</sequence>
<keyword evidence="2" id="KW-1185">Reference proteome</keyword>
<dbReference type="Proteomes" id="UP000188605">
    <property type="component" value="Unassembled WGS sequence"/>
</dbReference>
<organism evidence="1 2">
    <name type="scientific">Candidatus Epulonipiscium fishelsonii</name>
    <dbReference type="NCBI Taxonomy" id="77094"/>
    <lineage>
        <taxon>Bacteria</taxon>
        <taxon>Bacillati</taxon>
        <taxon>Bacillota</taxon>
        <taxon>Clostridia</taxon>
        <taxon>Lachnospirales</taxon>
        <taxon>Lachnospiraceae</taxon>
        <taxon>Candidatus Epulonipiscium</taxon>
    </lineage>
</organism>
<comment type="caution">
    <text evidence="1">The sequence shown here is derived from an EMBL/GenBank/DDBJ whole genome shotgun (WGS) entry which is preliminary data.</text>
</comment>
<evidence type="ECO:0000313" key="1">
    <source>
        <dbReference type="EMBL" id="ONI42357.1"/>
    </source>
</evidence>
<accession>A0ACC8XFZ9</accession>
<gene>
    <name evidence="1" type="ORF">AN396_01855</name>
</gene>
<name>A0ACC8XFZ9_9FIRM</name>